<evidence type="ECO:0000313" key="2">
    <source>
        <dbReference type="Proteomes" id="UP000260808"/>
    </source>
</evidence>
<gene>
    <name evidence="1" type="ORF">DXC31_02395</name>
</gene>
<dbReference type="AlphaFoldDB" id="A0A3E4VCT5"/>
<accession>A0A3E4VCT5</accession>
<dbReference type="EMBL" id="QSSX01000004">
    <property type="protein sequence ID" value="RGM25083.1"/>
    <property type="molecule type" value="Genomic_DNA"/>
</dbReference>
<dbReference type="Proteomes" id="UP000260808">
    <property type="component" value="Unassembled WGS sequence"/>
</dbReference>
<comment type="caution">
    <text evidence="1">The sequence shown here is derived from an EMBL/GenBank/DDBJ whole genome shotgun (WGS) entry which is preliminary data.</text>
</comment>
<name>A0A3E4VCT5_MEDGN</name>
<sequence>MSEANCGISVHEVTQVRVSDSEGNAMNQGDTIVLRIDTEDILCVFKGIESGYFITETCEDGIRNRYRVKSIKKSKVVKNASVDAADDEEE</sequence>
<proteinExistence type="predicted"/>
<reference evidence="1 2" key="1">
    <citation type="submission" date="2018-08" db="EMBL/GenBank/DDBJ databases">
        <title>A genome reference for cultivated species of the human gut microbiota.</title>
        <authorList>
            <person name="Zou Y."/>
            <person name="Xue W."/>
            <person name="Luo G."/>
        </authorList>
    </citation>
    <scope>NUCLEOTIDE SEQUENCE [LARGE SCALE GENOMIC DNA]</scope>
    <source>
        <strain evidence="1 2">TF01-20-2</strain>
    </source>
</reference>
<protein>
    <submittedName>
        <fullName evidence="1">Uncharacterized protein</fullName>
    </submittedName>
</protein>
<evidence type="ECO:0000313" key="1">
    <source>
        <dbReference type="EMBL" id="RGM25083.1"/>
    </source>
</evidence>
<organism evidence="1 2">
    <name type="scientific">Mediterraneibacter gnavus</name>
    <name type="common">Ruminococcus gnavus</name>
    <dbReference type="NCBI Taxonomy" id="33038"/>
    <lineage>
        <taxon>Bacteria</taxon>
        <taxon>Bacillati</taxon>
        <taxon>Bacillota</taxon>
        <taxon>Clostridia</taxon>
        <taxon>Lachnospirales</taxon>
        <taxon>Lachnospiraceae</taxon>
        <taxon>Mediterraneibacter</taxon>
    </lineage>
</organism>